<evidence type="ECO:0000313" key="2">
    <source>
        <dbReference type="EMBL" id="SMP35752.1"/>
    </source>
</evidence>
<accession>A0ABY1PJR1</accession>
<evidence type="ECO:0000256" key="1">
    <source>
        <dbReference type="ARBA" id="ARBA00022729"/>
    </source>
</evidence>
<dbReference type="Proteomes" id="UP001157961">
    <property type="component" value="Unassembled WGS sequence"/>
</dbReference>
<sequence length="445" mass="49223">MRLAPTSNGEDRIGLGRLAVTKLMWNAGEWLKKPLTIATFCVGVISTPLQAQQLRVLTSMPPSFYQPFVVAFGELFPDVKVAVLNKNTNASVDELLRGNERRFDVFWSSSPEAFELLKQNGHLTASDTFGAPDVYSFAYSALGWTRKRTGPSAKTADWEALLATDKTGTIAMARPSRSGSTHMMLERTLQVRGWQEGWAYLLELAGNLSTITARSFTVLDGVANGRFEIGLTIDFLAHARAEDDLTFIYGTPVMVTPARIGILAGGNAPAAAHHFVEFVVSDAGQRLLMTPDIARTPHSASIRAEATAPYHQVLENALTLNWLEYDAALASERYWAVNALFDAFVFDVFETRREAWRRLRVLEAQHDAPTVEMHKIRRLLTSFPIGETDVGNEGRATNGNAFATLSDQQKSSVQAWREASRGILHKADSLLRVLEQRAAQDVVRD</sequence>
<organism evidence="2 3">
    <name type="scientific">Shimia sagamensis</name>
    <dbReference type="NCBI Taxonomy" id="1566352"/>
    <lineage>
        <taxon>Bacteria</taxon>
        <taxon>Pseudomonadati</taxon>
        <taxon>Pseudomonadota</taxon>
        <taxon>Alphaproteobacteria</taxon>
        <taxon>Rhodobacterales</taxon>
        <taxon>Roseobacteraceae</taxon>
    </lineage>
</organism>
<gene>
    <name evidence="2" type="ORF">SAMN06265373_11214</name>
</gene>
<dbReference type="Pfam" id="PF13531">
    <property type="entry name" value="SBP_bac_11"/>
    <property type="match status" value="1"/>
</dbReference>
<evidence type="ECO:0000313" key="3">
    <source>
        <dbReference type="Proteomes" id="UP001157961"/>
    </source>
</evidence>
<proteinExistence type="predicted"/>
<dbReference type="Gene3D" id="3.40.190.10">
    <property type="entry name" value="Periplasmic binding protein-like II"/>
    <property type="match status" value="2"/>
</dbReference>
<comment type="caution">
    <text evidence="2">The sequence shown here is derived from an EMBL/GenBank/DDBJ whole genome shotgun (WGS) entry which is preliminary data.</text>
</comment>
<keyword evidence="1" id="KW-0732">Signal</keyword>
<dbReference type="SUPFAM" id="SSF53850">
    <property type="entry name" value="Periplasmic binding protein-like II"/>
    <property type="match status" value="1"/>
</dbReference>
<dbReference type="EMBL" id="FXTY01000012">
    <property type="protein sequence ID" value="SMP35752.1"/>
    <property type="molecule type" value="Genomic_DNA"/>
</dbReference>
<name>A0ABY1PJR1_9RHOB</name>
<protein>
    <submittedName>
        <fullName evidence="2">ABC-type Fe3+ transport system, substrate-binding protein</fullName>
    </submittedName>
</protein>
<dbReference type="PANTHER" id="PTHR30006:SF25">
    <property type="entry name" value="PHOSPHOGLYCERATE TRANSPORT REGULATORY PROTEIN PGTC"/>
    <property type="match status" value="1"/>
</dbReference>
<dbReference type="PANTHER" id="PTHR30006">
    <property type="entry name" value="THIAMINE-BINDING PERIPLASMIC PROTEIN-RELATED"/>
    <property type="match status" value="1"/>
</dbReference>
<reference evidence="2 3" key="1">
    <citation type="submission" date="2017-05" db="EMBL/GenBank/DDBJ databases">
        <authorList>
            <person name="Varghese N."/>
            <person name="Submissions S."/>
        </authorList>
    </citation>
    <scope>NUCLEOTIDE SEQUENCE [LARGE SCALE GENOMIC DNA]</scope>
    <source>
        <strain evidence="2 3">DSM 29734</strain>
    </source>
</reference>
<keyword evidence="3" id="KW-1185">Reference proteome</keyword>